<sequence>MVYFGFPSRDSFHVRGECGLTKVHRLVKRNLKFYPLCLSLQQLFTAIEGTFVSAWVSELTFSHYSRAGRFDLVKRIGKESTILSSARSVDTEGPRKPYTGVCSNLYSNDIAVIVGQGKN</sequence>
<dbReference type="AlphaFoldDB" id="A0AAE0YX29"/>
<evidence type="ECO:0000313" key="1">
    <source>
        <dbReference type="EMBL" id="KAK3758769.1"/>
    </source>
</evidence>
<accession>A0AAE0YX29</accession>
<protein>
    <submittedName>
        <fullName evidence="1">Uncharacterized protein</fullName>
    </submittedName>
</protein>
<name>A0AAE0YX29_9GAST</name>
<reference evidence="1" key="1">
    <citation type="journal article" date="2023" name="G3 (Bethesda)">
        <title>A reference genome for the long-term kleptoplast-retaining sea slug Elysia crispata morphotype clarki.</title>
        <authorList>
            <person name="Eastman K.E."/>
            <person name="Pendleton A.L."/>
            <person name="Shaikh M.A."/>
            <person name="Suttiyut T."/>
            <person name="Ogas R."/>
            <person name="Tomko P."/>
            <person name="Gavelis G."/>
            <person name="Widhalm J.R."/>
            <person name="Wisecaver J.H."/>
        </authorList>
    </citation>
    <scope>NUCLEOTIDE SEQUENCE</scope>
    <source>
        <strain evidence="1">ECLA1</strain>
    </source>
</reference>
<dbReference type="EMBL" id="JAWDGP010005213">
    <property type="protein sequence ID" value="KAK3758769.1"/>
    <property type="molecule type" value="Genomic_DNA"/>
</dbReference>
<evidence type="ECO:0000313" key="2">
    <source>
        <dbReference type="Proteomes" id="UP001283361"/>
    </source>
</evidence>
<comment type="caution">
    <text evidence="1">The sequence shown here is derived from an EMBL/GenBank/DDBJ whole genome shotgun (WGS) entry which is preliminary data.</text>
</comment>
<dbReference type="Proteomes" id="UP001283361">
    <property type="component" value="Unassembled WGS sequence"/>
</dbReference>
<proteinExistence type="predicted"/>
<keyword evidence="2" id="KW-1185">Reference proteome</keyword>
<organism evidence="1 2">
    <name type="scientific">Elysia crispata</name>
    <name type="common">lettuce slug</name>
    <dbReference type="NCBI Taxonomy" id="231223"/>
    <lineage>
        <taxon>Eukaryota</taxon>
        <taxon>Metazoa</taxon>
        <taxon>Spiralia</taxon>
        <taxon>Lophotrochozoa</taxon>
        <taxon>Mollusca</taxon>
        <taxon>Gastropoda</taxon>
        <taxon>Heterobranchia</taxon>
        <taxon>Euthyneura</taxon>
        <taxon>Panpulmonata</taxon>
        <taxon>Sacoglossa</taxon>
        <taxon>Placobranchoidea</taxon>
        <taxon>Plakobranchidae</taxon>
        <taxon>Elysia</taxon>
    </lineage>
</organism>
<gene>
    <name evidence="1" type="ORF">RRG08_047768</name>
</gene>